<sequence length="212" mass="23256">ADRILFANYVSPVSGKLLVPSAAYDSVKQAEGGIKYRSDSLEAYVTGFWAKTGEHNIGLERSYRAYGLEFEGSYRRGIFLVNGGATWTKAEITRDVIDPSTVGNTPKHQADLIFQVTPQVETKRFSVGANFYGTTSSYAADNNGLKMPGYVVTNAFVQYRPNERVSIMLNANNLFDVLGLVEVDAGFIPSSGVVTARTINPRTISTSLRFNF</sequence>
<keyword evidence="5" id="KW-0812">Transmembrane</keyword>
<organism evidence="13 14">
    <name type="scientific">Novosphingobium album</name>
    <name type="common">ex Hu et al. 2023</name>
    <dbReference type="NCBI Taxonomy" id="2930093"/>
    <lineage>
        <taxon>Bacteria</taxon>
        <taxon>Pseudomonadati</taxon>
        <taxon>Pseudomonadota</taxon>
        <taxon>Alphaproteobacteria</taxon>
        <taxon>Sphingomonadales</taxon>
        <taxon>Sphingomonadaceae</taxon>
        <taxon>Novosphingobium</taxon>
    </lineage>
</organism>
<dbReference type="Gene3D" id="2.40.170.20">
    <property type="entry name" value="TonB-dependent receptor, beta-barrel domain"/>
    <property type="match status" value="1"/>
</dbReference>
<gene>
    <name evidence="13" type="ORF">MTR64_20075</name>
</gene>
<evidence type="ECO:0000256" key="7">
    <source>
        <dbReference type="ARBA" id="ARBA00023004"/>
    </source>
</evidence>
<dbReference type="InterPro" id="IPR039426">
    <property type="entry name" value="TonB-dep_rcpt-like"/>
</dbReference>
<protein>
    <submittedName>
        <fullName evidence="13">TonB-dependent receptor</fullName>
    </submittedName>
</protein>
<keyword evidence="11" id="KW-0998">Cell outer membrane</keyword>
<keyword evidence="2" id="KW-0813">Transport</keyword>
<evidence type="ECO:0000256" key="5">
    <source>
        <dbReference type="ARBA" id="ARBA00022692"/>
    </source>
</evidence>
<dbReference type="EMBL" id="JALHLE010000044">
    <property type="protein sequence ID" value="MCJ2180875.1"/>
    <property type="molecule type" value="Genomic_DNA"/>
</dbReference>
<dbReference type="PANTHER" id="PTHR32552:SF89">
    <property type="entry name" value="CATECHOLATE SIDEROPHORE RECEPTOR FIU"/>
    <property type="match status" value="1"/>
</dbReference>
<evidence type="ECO:0000256" key="8">
    <source>
        <dbReference type="ARBA" id="ARBA00023065"/>
    </source>
</evidence>
<keyword evidence="14" id="KW-1185">Reference proteome</keyword>
<evidence type="ECO:0000256" key="10">
    <source>
        <dbReference type="ARBA" id="ARBA00023136"/>
    </source>
</evidence>
<dbReference type="InterPro" id="IPR000531">
    <property type="entry name" value="Beta-barrel_TonB"/>
</dbReference>
<evidence type="ECO:0000256" key="4">
    <source>
        <dbReference type="ARBA" id="ARBA00022496"/>
    </source>
</evidence>
<keyword evidence="9" id="KW-0798">TonB box</keyword>
<feature type="domain" description="TonB-dependent receptor-like beta-barrel" evidence="12">
    <location>
        <begin position="28"/>
        <end position="174"/>
    </location>
</feature>
<keyword evidence="6" id="KW-0732">Signal</keyword>
<keyword evidence="4" id="KW-0410">Iron transport</keyword>
<name>A0ABT0B723_9SPHN</name>
<evidence type="ECO:0000256" key="1">
    <source>
        <dbReference type="ARBA" id="ARBA00004571"/>
    </source>
</evidence>
<feature type="non-terminal residue" evidence="13">
    <location>
        <position position="1"/>
    </location>
</feature>
<keyword evidence="3" id="KW-1134">Transmembrane beta strand</keyword>
<dbReference type="InterPro" id="IPR036942">
    <property type="entry name" value="Beta-barrel_TonB_sf"/>
</dbReference>
<comment type="caution">
    <text evidence="13">The sequence shown here is derived from an EMBL/GenBank/DDBJ whole genome shotgun (WGS) entry which is preliminary data.</text>
</comment>
<accession>A0ABT0B723</accession>
<evidence type="ECO:0000256" key="9">
    <source>
        <dbReference type="ARBA" id="ARBA00023077"/>
    </source>
</evidence>
<reference evidence="13" key="1">
    <citation type="submission" date="2022-03" db="EMBL/GenBank/DDBJ databases">
        <title>Identification of a novel bacterium isolated from mangrove sediments.</title>
        <authorList>
            <person name="Pan X."/>
        </authorList>
    </citation>
    <scope>NUCLEOTIDE SEQUENCE</scope>
    <source>
        <strain evidence="13">B2580</strain>
    </source>
</reference>
<dbReference type="Pfam" id="PF00593">
    <property type="entry name" value="TonB_dep_Rec_b-barrel"/>
    <property type="match status" value="1"/>
</dbReference>
<keyword evidence="7" id="KW-0408">Iron</keyword>
<evidence type="ECO:0000256" key="3">
    <source>
        <dbReference type="ARBA" id="ARBA00022452"/>
    </source>
</evidence>
<dbReference type="SUPFAM" id="SSF56935">
    <property type="entry name" value="Porins"/>
    <property type="match status" value="1"/>
</dbReference>
<proteinExistence type="predicted"/>
<evidence type="ECO:0000259" key="12">
    <source>
        <dbReference type="Pfam" id="PF00593"/>
    </source>
</evidence>
<dbReference type="RefSeq" id="WP_243996323.1">
    <property type="nucleotide sequence ID" value="NZ_JALHLE010000044.1"/>
</dbReference>
<comment type="subcellular location">
    <subcellularLocation>
        <location evidence="1">Cell outer membrane</location>
        <topology evidence="1">Multi-pass membrane protein</topology>
    </subcellularLocation>
</comment>
<evidence type="ECO:0000256" key="2">
    <source>
        <dbReference type="ARBA" id="ARBA00022448"/>
    </source>
</evidence>
<keyword evidence="13" id="KW-0675">Receptor</keyword>
<evidence type="ECO:0000256" key="6">
    <source>
        <dbReference type="ARBA" id="ARBA00022729"/>
    </source>
</evidence>
<evidence type="ECO:0000256" key="11">
    <source>
        <dbReference type="ARBA" id="ARBA00023237"/>
    </source>
</evidence>
<evidence type="ECO:0000313" key="14">
    <source>
        <dbReference type="Proteomes" id="UP001162880"/>
    </source>
</evidence>
<dbReference type="Proteomes" id="UP001162880">
    <property type="component" value="Unassembled WGS sequence"/>
</dbReference>
<keyword evidence="8" id="KW-0406">Ion transport</keyword>
<evidence type="ECO:0000313" key="13">
    <source>
        <dbReference type="EMBL" id="MCJ2180875.1"/>
    </source>
</evidence>
<keyword evidence="10" id="KW-0472">Membrane</keyword>
<dbReference type="PANTHER" id="PTHR32552">
    <property type="entry name" value="FERRICHROME IRON RECEPTOR-RELATED"/>
    <property type="match status" value="1"/>
</dbReference>